<dbReference type="InterPro" id="IPR000873">
    <property type="entry name" value="AMP-dep_synth/lig_dom"/>
</dbReference>
<evidence type="ECO:0000313" key="5">
    <source>
        <dbReference type="RefSeq" id="XP_035824803.1"/>
    </source>
</evidence>
<dbReference type="SUPFAM" id="SSF56801">
    <property type="entry name" value="Acetyl-CoA synthetase-like"/>
    <property type="match status" value="1"/>
</dbReference>
<dbReference type="PANTHER" id="PTHR24096">
    <property type="entry name" value="LONG-CHAIN-FATTY-ACID--COA LIGASE"/>
    <property type="match status" value="1"/>
</dbReference>
<feature type="domain" description="AMP-dependent synthetase/ligase" evidence="3">
    <location>
        <begin position="91"/>
        <end position="172"/>
    </location>
</feature>
<dbReference type="GeneID" id="118477436"/>
<evidence type="ECO:0000313" key="4">
    <source>
        <dbReference type="Proteomes" id="UP000694888"/>
    </source>
</evidence>
<keyword evidence="4" id="KW-1185">Reference proteome</keyword>
<dbReference type="RefSeq" id="XP_035824803.1">
    <property type="nucleotide sequence ID" value="XM_035968910.1"/>
</dbReference>
<dbReference type="Pfam" id="PF00501">
    <property type="entry name" value="AMP-binding"/>
    <property type="match status" value="1"/>
</dbReference>
<dbReference type="Gene3D" id="3.40.50.12780">
    <property type="entry name" value="N-terminal domain of ligase-like"/>
    <property type="match status" value="1"/>
</dbReference>
<protein>
    <submittedName>
        <fullName evidence="5">4-coumarate--CoA ligase 3-like</fullName>
    </submittedName>
</protein>
<evidence type="ECO:0000256" key="1">
    <source>
        <dbReference type="ARBA" id="ARBA00006432"/>
    </source>
</evidence>
<reference evidence="5" key="1">
    <citation type="submission" date="2025-08" db="UniProtKB">
        <authorList>
            <consortium name="RefSeq"/>
        </authorList>
    </citation>
    <scope>IDENTIFICATION</scope>
</reference>
<sequence>MRSLVLRSLARISRQQFCEGNHAPASFTGSLHGNFHGVSNPTAAGSQNYGCREYSSGSTPIQIVSPDNIVRSPLPDVELPERTVHEEIFRSCDLNKDLIAVEEFLTGKSITYGELKERAIRVASALSGLGYSKGDVVLCYSINNIETAILTLACSCLGVWFSPANGTFTPGRC</sequence>
<accession>A0ABM1VQW1</accession>
<dbReference type="InterPro" id="IPR042099">
    <property type="entry name" value="ANL_N_sf"/>
</dbReference>
<organism evidence="4 5">
    <name type="scientific">Aplysia californica</name>
    <name type="common">California sea hare</name>
    <dbReference type="NCBI Taxonomy" id="6500"/>
    <lineage>
        <taxon>Eukaryota</taxon>
        <taxon>Metazoa</taxon>
        <taxon>Spiralia</taxon>
        <taxon>Lophotrochozoa</taxon>
        <taxon>Mollusca</taxon>
        <taxon>Gastropoda</taxon>
        <taxon>Heterobranchia</taxon>
        <taxon>Euthyneura</taxon>
        <taxon>Tectipleura</taxon>
        <taxon>Aplysiida</taxon>
        <taxon>Aplysioidea</taxon>
        <taxon>Aplysiidae</taxon>
        <taxon>Aplysia</taxon>
    </lineage>
</organism>
<comment type="similarity">
    <text evidence="1">Belongs to the ATP-dependent AMP-binding enzyme family.</text>
</comment>
<keyword evidence="2" id="KW-0436">Ligase</keyword>
<gene>
    <name evidence="5" type="primary">LOC118477436</name>
</gene>
<dbReference type="Proteomes" id="UP000694888">
    <property type="component" value="Unplaced"/>
</dbReference>
<evidence type="ECO:0000256" key="2">
    <source>
        <dbReference type="ARBA" id="ARBA00022598"/>
    </source>
</evidence>
<proteinExistence type="inferred from homology"/>
<evidence type="ECO:0000259" key="3">
    <source>
        <dbReference type="Pfam" id="PF00501"/>
    </source>
</evidence>
<name>A0ABM1VQW1_APLCA</name>
<dbReference type="PANTHER" id="PTHR24096:SF149">
    <property type="entry name" value="AMP-BINDING DOMAIN-CONTAINING PROTEIN-RELATED"/>
    <property type="match status" value="1"/>
</dbReference>